<evidence type="ECO:0000256" key="5">
    <source>
        <dbReference type="ARBA" id="ARBA00023136"/>
    </source>
</evidence>
<organism evidence="8 9">
    <name type="scientific">Mobilitalea sibirica</name>
    <dbReference type="NCBI Taxonomy" id="1462919"/>
    <lineage>
        <taxon>Bacteria</taxon>
        <taxon>Bacillati</taxon>
        <taxon>Bacillota</taxon>
        <taxon>Clostridia</taxon>
        <taxon>Lachnospirales</taxon>
        <taxon>Lachnospiraceae</taxon>
        <taxon>Mobilitalea</taxon>
    </lineage>
</organism>
<keyword evidence="8" id="KW-0645">Protease</keyword>
<name>A0A8J7HD00_9FIRM</name>
<dbReference type="Pfam" id="PF01145">
    <property type="entry name" value="Band_7"/>
    <property type="match status" value="1"/>
</dbReference>
<comment type="subunit">
    <text evidence="6">HflC and HflK may interact to form a multimeric complex.</text>
</comment>
<accession>A0A8J7HD00</accession>
<feature type="transmembrane region" description="Helical" evidence="6">
    <location>
        <begin position="24"/>
        <end position="45"/>
    </location>
</feature>
<feature type="domain" description="Band 7" evidence="7">
    <location>
        <begin position="40"/>
        <end position="212"/>
    </location>
</feature>
<dbReference type="PANTHER" id="PTHR43327">
    <property type="entry name" value="STOMATIN-LIKE PROTEIN 2, MITOCHONDRIAL"/>
    <property type="match status" value="1"/>
</dbReference>
<evidence type="ECO:0000256" key="1">
    <source>
        <dbReference type="ARBA" id="ARBA00004370"/>
    </source>
</evidence>
<dbReference type="SUPFAM" id="SSF117892">
    <property type="entry name" value="Band 7/SPFH domain"/>
    <property type="match status" value="1"/>
</dbReference>
<protein>
    <recommendedName>
        <fullName evidence="6">Protein HflK</fullName>
    </recommendedName>
</protein>
<evidence type="ECO:0000313" key="9">
    <source>
        <dbReference type="Proteomes" id="UP000623269"/>
    </source>
</evidence>
<evidence type="ECO:0000256" key="2">
    <source>
        <dbReference type="ARBA" id="ARBA00006971"/>
    </source>
</evidence>
<dbReference type="AlphaFoldDB" id="A0A8J7HD00"/>
<dbReference type="Gene3D" id="3.30.479.30">
    <property type="entry name" value="Band 7 domain"/>
    <property type="match status" value="1"/>
</dbReference>
<keyword evidence="8" id="KW-0378">Hydrolase</keyword>
<dbReference type="InterPro" id="IPR001107">
    <property type="entry name" value="Band_7"/>
</dbReference>
<evidence type="ECO:0000256" key="4">
    <source>
        <dbReference type="ARBA" id="ARBA00022989"/>
    </source>
</evidence>
<evidence type="ECO:0000256" key="3">
    <source>
        <dbReference type="ARBA" id="ARBA00022692"/>
    </source>
</evidence>
<evidence type="ECO:0000259" key="7">
    <source>
        <dbReference type="SMART" id="SM00244"/>
    </source>
</evidence>
<evidence type="ECO:0000256" key="6">
    <source>
        <dbReference type="RuleBase" id="RU364113"/>
    </source>
</evidence>
<dbReference type="Proteomes" id="UP000623269">
    <property type="component" value="Unassembled WGS sequence"/>
</dbReference>
<dbReference type="SMART" id="SM00244">
    <property type="entry name" value="PHB"/>
    <property type="match status" value="1"/>
</dbReference>
<comment type="similarity">
    <text evidence="2 6">Belongs to the band 7/mec-2 family. HflK subfamily.</text>
</comment>
<gene>
    <name evidence="8" type="primary">hflK</name>
    <name evidence="8" type="ORF">I5677_11240</name>
</gene>
<dbReference type="NCBIfam" id="TIGR01933">
    <property type="entry name" value="hflK"/>
    <property type="match status" value="1"/>
</dbReference>
<dbReference type="GO" id="GO:0006508">
    <property type="term" value="P:proteolysis"/>
    <property type="evidence" value="ECO:0007669"/>
    <property type="project" value="UniProtKB-KW"/>
</dbReference>
<dbReference type="GO" id="GO:0016020">
    <property type="term" value="C:membrane"/>
    <property type="evidence" value="ECO:0007669"/>
    <property type="project" value="UniProtKB-SubCell"/>
</dbReference>
<reference evidence="8" key="1">
    <citation type="submission" date="2020-12" db="EMBL/GenBank/DDBJ databases">
        <title>M. sibirica DSM 26468T genome.</title>
        <authorList>
            <person name="Thieme N."/>
            <person name="Rettenmaier R."/>
            <person name="Zverlov V."/>
            <person name="Liebl W."/>
        </authorList>
    </citation>
    <scope>NUCLEOTIDE SEQUENCE</scope>
    <source>
        <strain evidence="8">DSM 26468</strain>
    </source>
</reference>
<dbReference type="PANTHER" id="PTHR43327:SF2">
    <property type="entry name" value="MODULATOR OF FTSH PROTEASE HFLK"/>
    <property type="match status" value="1"/>
</dbReference>
<dbReference type="CDD" id="cd03404">
    <property type="entry name" value="SPFH_HflK"/>
    <property type="match status" value="1"/>
</dbReference>
<proteinExistence type="inferred from homology"/>
<dbReference type="EMBL" id="JAEAGR010000011">
    <property type="protein sequence ID" value="MBH1941467.1"/>
    <property type="molecule type" value="Genomic_DNA"/>
</dbReference>
<comment type="subcellular location">
    <subcellularLocation>
        <location evidence="1 6">Membrane</location>
    </subcellularLocation>
</comment>
<comment type="function">
    <text evidence="6">HflC and HflK could encode or regulate a protease.</text>
</comment>
<dbReference type="GO" id="GO:0008233">
    <property type="term" value="F:peptidase activity"/>
    <property type="evidence" value="ECO:0007669"/>
    <property type="project" value="UniProtKB-KW"/>
</dbReference>
<dbReference type="InterPro" id="IPR036013">
    <property type="entry name" value="Band_7/SPFH_dom_sf"/>
</dbReference>
<keyword evidence="3 6" id="KW-0812">Transmembrane</keyword>
<dbReference type="RefSeq" id="WP_197661681.1">
    <property type="nucleotide sequence ID" value="NZ_JAEAGR010000011.1"/>
</dbReference>
<dbReference type="InterPro" id="IPR050710">
    <property type="entry name" value="Band7/mec-2_domain"/>
</dbReference>
<dbReference type="InterPro" id="IPR010201">
    <property type="entry name" value="HflK"/>
</dbReference>
<evidence type="ECO:0000313" key="8">
    <source>
        <dbReference type="EMBL" id="MBH1941467.1"/>
    </source>
</evidence>
<sequence length="321" mass="36218">MSREIYDLPSGDELKNFLKKFKKIFVFLVGIIIVAVLGFGSYYTIKEQEQAVVTTFGKAKTVSEAGLHFKIPFIQKVHKVDTTIQGFPIGYDMETGQSIEDESMMITYDYNFVSVDFYVEYKVSDPIKALYASEDPVTILKNIAQSSIRATVGSYKVDDVITTGKFEIQSTIKELIVNKLLQRDIGIQLVNITIQDSQPPTEQVMVAFKAVETAKQGKETAINNANKYRNEKLPQALAEVDKILQEAESTKARRMNEAEAEVARFNEMYEEYTKYPLITKQRMFYEAMEDILPSLKVVLDSGDSGVTKFLPLEPIMEGGAN</sequence>
<keyword evidence="5 6" id="KW-0472">Membrane</keyword>
<keyword evidence="9" id="KW-1185">Reference proteome</keyword>
<keyword evidence="4 6" id="KW-1133">Transmembrane helix</keyword>
<comment type="caution">
    <text evidence="8">The sequence shown here is derived from an EMBL/GenBank/DDBJ whole genome shotgun (WGS) entry which is preliminary data.</text>
</comment>